<evidence type="ECO:0000313" key="5">
    <source>
        <dbReference type="EMBL" id="JAT45707.1"/>
    </source>
</evidence>
<dbReference type="SMART" id="SM00297">
    <property type="entry name" value="BROMO"/>
    <property type="match status" value="1"/>
</dbReference>
<feature type="domain" description="Bromo" evidence="4">
    <location>
        <begin position="1"/>
        <end position="71"/>
    </location>
</feature>
<evidence type="ECO:0000256" key="1">
    <source>
        <dbReference type="ARBA" id="ARBA00023117"/>
    </source>
</evidence>
<feature type="region of interest" description="Disordered" evidence="3">
    <location>
        <begin position="497"/>
        <end position="544"/>
    </location>
</feature>
<feature type="region of interest" description="Disordered" evidence="3">
    <location>
        <begin position="291"/>
        <end position="343"/>
    </location>
</feature>
<gene>
    <name evidence="5" type="primary">BRPF3_5</name>
    <name evidence="5" type="ORF">g.41614</name>
</gene>
<dbReference type="PRINTS" id="PR00503">
    <property type="entry name" value="BROMODOMAIN"/>
</dbReference>
<feature type="compositionally biased region" description="Low complexity" evidence="3">
    <location>
        <begin position="305"/>
        <end position="319"/>
    </location>
</feature>
<dbReference type="InterPro" id="IPR018359">
    <property type="entry name" value="Bromodomain_CS"/>
</dbReference>
<dbReference type="InterPro" id="IPR051831">
    <property type="entry name" value="Bromodomain_contain_prot"/>
</dbReference>
<feature type="non-terminal residue" evidence="5">
    <location>
        <position position="1"/>
    </location>
</feature>
<name>A0A1D1XTJ8_9ARAE</name>
<dbReference type="PROSITE" id="PS50014">
    <property type="entry name" value="BROMODOMAIN_2"/>
    <property type="match status" value="1"/>
</dbReference>
<evidence type="ECO:0000256" key="2">
    <source>
        <dbReference type="PROSITE-ProRule" id="PRU00035"/>
    </source>
</evidence>
<dbReference type="InterPro" id="IPR001487">
    <property type="entry name" value="Bromodomain"/>
</dbReference>
<feature type="region of interest" description="Disordered" evidence="3">
    <location>
        <begin position="461"/>
        <end position="484"/>
    </location>
</feature>
<dbReference type="PANTHER" id="PTHR22881:SF27">
    <property type="entry name" value="BROMODOMAIN CONTAINING 7_9"/>
    <property type="match status" value="1"/>
</dbReference>
<dbReference type="Gene3D" id="1.20.920.10">
    <property type="entry name" value="Bromodomain-like"/>
    <property type="match status" value="1"/>
</dbReference>
<sequence length="544" mass="59074">QKKDTYGVFSEPVDPNELPDYHEVIDHPMDFGTVRKRLSSGYYSNLEMFEKDVFLICSNAMSYNAPDTIYFRQARSIQELAKKDFENLRQDSDEDEPEPRVVRRGRPPGKNTSKKALGRPPAERASSDFSSDATLANAGDNTIWSNSSLDLARKGFASDKPGSIDAFTRANHRLHNGESSMWIAEKSDRNEETGFAKGLPMKFGKKVSVSVSDESRRNTYKPPQPTTCSRESSIFTTFDGERKQLVPVGLHTEFAYARSLARFAANLGPVGWEIAAKQIEKALPPGTKFGRGWVGEPDAPQQCQPPLLSASPPHPSSQLEVPQSSQLFKADATTKAPEPPSNRLAFEEGHLSRMAPSASPSAVPNRPSNPMECAELARAPNYNGSFGLLSGGGGMRPNAPFPMPRNVASHSGVNGFNTAFGFDAVGKMVRAARPVGSFAPEVPMTHARVLDIVSRSNHSFGHPASASQLEPEGSKPGNSGTVNSVIPLQDYSVQNPRASWRGLSLHPKPESTPPPDLNLRFQSPGSPPSGVVVDSQQPDLALQL</sequence>
<organism evidence="5">
    <name type="scientific">Anthurium amnicola</name>
    <dbReference type="NCBI Taxonomy" id="1678845"/>
    <lineage>
        <taxon>Eukaryota</taxon>
        <taxon>Viridiplantae</taxon>
        <taxon>Streptophyta</taxon>
        <taxon>Embryophyta</taxon>
        <taxon>Tracheophyta</taxon>
        <taxon>Spermatophyta</taxon>
        <taxon>Magnoliopsida</taxon>
        <taxon>Liliopsida</taxon>
        <taxon>Araceae</taxon>
        <taxon>Pothoideae</taxon>
        <taxon>Potheae</taxon>
        <taxon>Anthurium</taxon>
    </lineage>
</organism>
<keyword evidence="1 2" id="KW-0103">Bromodomain</keyword>
<dbReference type="AlphaFoldDB" id="A0A1D1XTJ8"/>
<dbReference type="Pfam" id="PF00439">
    <property type="entry name" value="Bromodomain"/>
    <property type="match status" value="1"/>
</dbReference>
<reference evidence="5" key="1">
    <citation type="submission" date="2015-07" db="EMBL/GenBank/DDBJ databases">
        <title>Transcriptome Assembly of Anthurium amnicola.</title>
        <authorList>
            <person name="Suzuki J."/>
        </authorList>
    </citation>
    <scope>NUCLEOTIDE SEQUENCE</scope>
</reference>
<dbReference type="PANTHER" id="PTHR22881">
    <property type="entry name" value="BROMODOMAIN CONTAINING PROTEIN"/>
    <property type="match status" value="1"/>
</dbReference>
<dbReference type="InterPro" id="IPR036427">
    <property type="entry name" value="Bromodomain-like_sf"/>
</dbReference>
<dbReference type="PROSITE" id="PS00633">
    <property type="entry name" value="BROMODOMAIN_1"/>
    <property type="match status" value="1"/>
</dbReference>
<dbReference type="EMBL" id="GDJX01022229">
    <property type="protein sequence ID" value="JAT45707.1"/>
    <property type="molecule type" value="Transcribed_RNA"/>
</dbReference>
<protein>
    <submittedName>
        <fullName evidence="5">Bromodomain and PHD finger-containing protein 3</fullName>
    </submittedName>
</protein>
<evidence type="ECO:0000259" key="4">
    <source>
        <dbReference type="PROSITE" id="PS50014"/>
    </source>
</evidence>
<dbReference type="SUPFAM" id="SSF47370">
    <property type="entry name" value="Bromodomain"/>
    <property type="match status" value="1"/>
</dbReference>
<accession>A0A1D1XTJ8</accession>
<dbReference type="CDD" id="cd04369">
    <property type="entry name" value="Bromodomain"/>
    <property type="match status" value="1"/>
</dbReference>
<feature type="region of interest" description="Disordered" evidence="3">
    <location>
        <begin position="87"/>
        <end position="132"/>
    </location>
</feature>
<proteinExistence type="predicted"/>
<evidence type="ECO:0000256" key="3">
    <source>
        <dbReference type="SAM" id="MobiDB-lite"/>
    </source>
</evidence>
<feature type="compositionally biased region" description="Basic residues" evidence="3">
    <location>
        <begin position="102"/>
        <end position="117"/>
    </location>
</feature>